<keyword evidence="2" id="KW-1185">Reference proteome</keyword>
<gene>
    <name evidence="1" type="ORF">SAMN04490182_3082</name>
</gene>
<accession>A0ABY0UQF0</accession>
<evidence type="ECO:0000313" key="1">
    <source>
        <dbReference type="EMBL" id="SDT03139.1"/>
    </source>
</evidence>
<dbReference type="Proteomes" id="UP000199576">
    <property type="component" value="Chromosome I"/>
</dbReference>
<evidence type="ECO:0000313" key="2">
    <source>
        <dbReference type="Proteomes" id="UP000199576"/>
    </source>
</evidence>
<sequence length="46" mass="4945">MWELSSFSEAAKAAALLEEMGPDTPLSQASQLPHLIGVDGQKVFGW</sequence>
<reference evidence="1 2" key="1">
    <citation type="submission" date="2016-10" db="EMBL/GenBank/DDBJ databases">
        <authorList>
            <person name="Varghese N."/>
            <person name="Submissions S."/>
        </authorList>
    </citation>
    <scope>NUCLEOTIDE SEQUENCE [LARGE SCALE GENOMIC DNA]</scope>
    <source>
        <strain evidence="1 2">BS2981</strain>
    </source>
</reference>
<proteinExistence type="predicted"/>
<dbReference type="EMBL" id="LT629753">
    <property type="protein sequence ID" value="SDT03139.1"/>
    <property type="molecule type" value="Genomic_DNA"/>
</dbReference>
<dbReference type="RefSeq" id="WP_157697314.1">
    <property type="nucleotide sequence ID" value="NZ_LT629753.1"/>
</dbReference>
<organism evidence="1 2">
    <name type="scientific">Pseudomonas cedrina</name>
    <dbReference type="NCBI Taxonomy" id="651740"/>
    <lineage>
        <taxon>Bacteria</taxon>
        <taxon>Pseudomonadati</taxon>
        <taxon>Pseudomonadota</taxon>
        <taxon>Gammaproteobacteria</taxon>
        <taxon>Pseudomonadales</taxon>
        <taxon>Pseudomonadaceae</taxon>
        <taxon>Pseudomonas</taxon>
    </lineage>
</organism>
<protein>
    <submittedName>
        <fullName evidence="1">Uncharacterized protein</fullName>
    </submittedName>
</protein>
<name>A0ABY0UQF0_PSECE</name>